<dbReference type="PANTHER" id="PTHR48312">
    <property type="match status" value="1"/>
</dbReference>
<dbReference type="GeneID" id="66991300"/>
<reference evidence="1" key="2">
    <citation type="submission" date="2021-01" db="EMBL/GenBank/DDBJ databases">
        <title>Pan-genome distribution and transcriptional activeness of fungal secondary metabolism genes in Aspergillus section Fumigati.</title>
        <authorList>
            <person name="Takahashi H."/>
            <person name="Umemura M."/>
            <person name="Ninomiya A."/>
            <person name="Kusuya Y."/>
            <person name="Urayama S."/>
            <person name="Shimizu M."/>
            <person name="Watanabe A."/>
            <person name="Kamei K."/>
            <person name="Yaguchi T."/>
            <person name="Hagiwara D."/>
        </authorList>
    </citation>
    <scope>NUCLEOTIDE SEQUENCE</scope>
    <source>
        <strain evidence="1">IFM 46973</strain>
    </source>
</reference>
<accession>A0A8E0QN74</accession>
<reference evidence="1" key="1">
    <citation type="journal article" date="2015" name="Genome Announc.">
        <title>Draft Genome Sequence of the Pathogenic Filamentous Fungus Aspergillus udagawae Strain IFM 46973T.</title>
        <authorList>
            <person name="Kusuya Y."/>
            <person name="Takahashi-Nakaguchi A."/>
            <person name="Takahashi H."/>
            <person name="Yaguchi T."/>
        </authorList>
    </citation>
    <scope>NUCLEOTIDE SEQUENCE</scope>
    <source>
        <strain evidence="1">IFM 46973</strain>
    </source>
</reference>
<dbReference type="PANTHER" id="PTHR48312:SF1">
    <property type="entry name" value="SULFOTRANSFERASE"/>
    <property type="match status" value="1"/>
</dbReference>
<protein>
    <recommendedName>
        <fullName evidence="3">Sulfotransferase domain-containing protein</fullName>
    </recommendedName>
</protein>
<evidence type="ECO:0000313" key="1">
    <source>
        <dbReference type="EMBL" id="GIC87440.1"/>
    </source>
</evidence>
<sequence length="342" mass="38457">MQMLRKHPEIETIEYPFVDTYYFGQEALTLRRNDCLQAVKQRVQADPALAQTFQEAFGQLEQSIQSVQAKVDLLVLLFHIGYHLIEGYGGQGKTPFIKEHAFTFMKPETISRSLAHPHSYRNTPQITAQPPKGRNERAMEIGEEDANPTMLPTQFLRSVTAVFLIRHPALVFESILRVSGPTMGARVDDQEFPVEASMRWLRVLYDWYTASAGGGVQPIVLNADEIMAHPVVVQHLCQQLQLDPAGVRFQWDPLPPAVIESQSAYQQHFFSTIQSSCGVRLDKHSAAQGQILDLDALTATWQEVYGMQTAATLRSLVDAAMPDYEYLCGYELRASDLSSQKA</sequence>
<evidence type="ECO:0000313" key="2">
    <source>
        <dbReference type="Proteomes" id="UP000036893"/>
    </source>
</evidence>
<evidence type="ECO:0008006" key="3">
    <source>
        <dbReference type="Google" id="ProtNLM"/>
    </source>
</evidence>
<gene>
    <name evidence="1" type="ORF">Aud_003824</name>
</gene>
<proteinExistence type="predicted"/>
<organism evidence="1 2">
    <name type="scientific">Aspergillus udagawae</name>
    <dbReference type="NCBI Taxonomy" id="91492"/>
    <lineage>
        <taxon>Eukaryota</taxon>
        <taxon>Fungi</taxon>
        <taxon>Dikarya</taxon>
        <taxon>Ascomycota</taxon>
        <taxon>Pezizomycotina</taxon>
        <taxon>Eurotiomycetes</taxon>
        <taxon>Eurotiomycetidae</taxon>
        <taxon>Eurotiales</taxon>
        <taxon>Aspergillaceae</taxon>
        <taxon>Aspergillus</taxon>
        <taxon>Aspergillus subgen. Fumigati</taxon>
    </lineage>
</organism>
<dbReference type="RefSeq" id="XP_043144706.1">
    <property type="nucleotide sequence ID" value="XM_043288771.1"/>
</dbReference>
<dbReference type="EMBL" id="BBXM02000002">
    <property type="protein sequence ID" value="GIC87440.1"/>
    <property type="molecule type" value="Genomic_DNA"/>
</dbReference>
<comment type="caution">
    <text evidence="1">The sequence shown here is derived from an EMBL/GenBank/DDBJ whole genome shotgun (WGS) entry which is preliminary data.</text>
</comment>
<dbReference type="AlphaFoldDB" id="A0A8E0QN74"/>
<dbReference type="Proteomes" id="UP000036893">
    <property type="component" value="Unassembled WGS sequence"/>
</dbReference>
<name>A0A8E0QN74_9EURO</name>